<keyword evidence="1" id="KW-0813">Transport</keyword>
<dbReference type="InterPro" id="IPR009056">
    <property type="entry name" value="Cyt_c-like_dom"/>
</dbReference>
<gene>
    <name evidence="9" type="ORF">BIU88_11465</name>
</gene>
<dbReference type="SUPFAM" id="SSF46626">
    <property type="entry name" value="Cytochrome c"/>
    <property type="match status" value="1"/>
</dbReference>
<dbReference type="Proteomes" id="UP000095185">
    <property type="component" value="Chromosome"/>
</dbReference>
<dbReference type="GO" id="GO:0009055">
    <property type="term" value="F:electron transfer activity"/>
    <property type="evidence" value="ECO:0007669"/>
    <property type="project" value="InterPro"/>
</dbReference>
<feature type="chain" id="PRO_5009106644" evidence="7">
    <location>
        <begin position="23"/>
        <end position="110"/>
    </location>
</feature>
<dbReference type="AlphaFoldDB" id="A0A1D8D497"/>
<dbReference type="STRING" id="274537.BIU88_11465"/>
<name>A0A1D8D497_CHLLM</name>
<keyword evidence="7" id="KW-0732">Signal</keyword>
<dbReference type="Pfam" id="PF00034">
    <property type="entry name" value="Cytochrom_C"/>
    <property type="match status" value="1"/>
</dbReference>
<dbReference type="GO" id="GO:0005506">
    <property type="term" value="F:iron ion binding"/>
    <property type="evidence" value="ECO:0007669"/>
    <property type="project" value="InterPro"/>
</dbReference>
<evidence type="ECO:0000256" key="4">
    <source>
        <dbReference type="ARBA" id="ARBA00022982"/>
    </source>
</evidence>
<dbReference type="KEGG" id="clz:BIU88_11465"/>
<dbReference type="PANTHER" id="PTHR40942">
    <property type="match status" value="1"/>
</dbReference>
<dbReference type="RefSeq" id="WP_069810886.1">
    <property type="nucleotide sequence ID" value="NZ_CP017305.1"/>
</dbReference>
<evidence type="ECO:0000256" key="6">
    <source>
        <dbReference type="PROSITE-ProRule" id="PRU00433"/>
    </source>
</evidence>
<accession>A0A1D8D497</accession>
<keyword evidence="10" id="KW-1185">Reference proteome</keyword>
<keyword evidence="2 6" id="KW-0349">Heme</keyword>
<evidence type="ECO:0000256" key="5">
    <source>
        <dbReference type="ARBA" id="ARBA00023004"/>
    </source>
</evidence>
<keyword evidence="5 6" id="KW-0408">Iron</keyword>
<organism evidence="9 10">
    <name type="scientific">Chlorobaculum limnaeum</name>
    <dbReference type="NCBI Taxonomy" id="274537"/>
    <lineage>
        <taxon>Bacteria</taxon>
        <taxon>Pseudomonadati</taxon>
        <taxon>Chlorobiota</taxon>
        <taxon>Chlorobiia</taxon>
        <taxon>Chlorobiales</taxon>
        <taxon>Chlorobiaceae</taxon>
        <taxon>Chlorobaculum</taxon>
    </lineage>
</organism>
<evidence type="ECO:0000313" key="9">
    <source>
        <dbReference type="EMBL" id="AOS84695.1"/>
    </source>
</evidence>
<dbReference type="Gene3D" id="1.10.760.10">
    <property type="entry name" value="Cytochrome c-like domain"/>
    <property type="match status" value="1"/>
</dbReference>
<evidence type="ECO:0000256" key="7">
    <source>
        <dbReference type="SAM" id="SignalP"/>
    </source>
</evidence>
<protein>
    <submittedName>
        <fullName evidence="9">Cytochrome C555</fullName>
    </submittedName>
</protein>
<dbReference type="PANTHER" id="PTHR40942:SF4">
    <property type="entry name" value="CYTOCHROME C5"/>
    <property type="match status" value="1"/>
</dbReference>
<evidence type="ECO:0000256" key="1">
    <source>
        <dbReference type="ARBA" id="ARBA00022448"/>
    </source>
</evidence>
<keyword evidence="4" id="KW-0249">Electron transport</keyword>
<evidence type="ECO:0000256" key="3">
    <source>
        <dbReference type="ARBA" id="ARBA00022723"/>
    </source>
</evidence>
<evidence type="ECO:0000259" key="8">
    <source>
        <dbReference type="PROSITE" id="PS51007"/>
    </source>
</evidence>
<evidence type="ECO:0000256" key="2">
    <source>
        <dbReference type="ARBA" id="ARBA00022617"/>
    </source>
</evidence>
<dbReference type="EMBL" id="CP017305">
    <property type="protein sequence ID" value="AOS84695.1"/>
    <property type="molecule type" value="Genomic_DNA"/>
</dbReference>
<dbReference type="InterPro" id="IPR002323">
    <property type="entry name" value="Cyt_CIE"/>
</dbReference>
<evidence type="ECO:0000313" key="10">
    <source>
        <dbReference type="Proteomes" id="UP000095185"/>
    </source>
</evidence>
<dbReference type="PRINTS" id="PR00607">
    <property type="entry name" value="CYTCHROMECIE"/>
</dbReference>
<dbReference type="InterPro" id="IPR036909">
    <property type="entry name" value="Cyt_c-like_dom_sf"/>
</dbReference>
<feature type="signal peptide" evidence="7">
    <location>
        <begin position="1"/>
        <end position="22"/>
    </location>
</feature>
<reference evidence="9" key="1">
    <citation type="submission" date="2016-09" db="EMBL/GenBank/DDBJ databases">
        <title>Genome sequence of Chlorobaculum limnaeum.</title>
        <authorList>
            <person name="Liu Z."/>
            <person name="Tank M."/>
            <person name="Bryant D.A."/>
        </authorList>
    </citation>
    <scope>NUCLEOTIDE SEQUENCE [LARGE SCALE GENOMIC DNA]</scope>
    <source>
        <strain evidence="9">DSM 1677</strain>
    </source>
</reference>
<dbReference type="PROSITE" id="PS51007">
    <property type="entry name" value="CYTC"/>
    <property type="match status" value="1"/>
</dbReference>
<sequence length="110" mass="11163">MSRFVSVALVGAALLVSGNAFAANYNAAAGKATYDASCATCHKTGMMGAPKTGDKAAWKSHIAKGMDVMVANSIKGYKGAKGMMPAKGGNTKLTDQQVGNAVAYMVGLSK</sequence>
<dbReference type="OrthoDB" id="9811281at2"/>
<dbReference type="GO" id="GO:0020037">
    <property type="term" value="F:heme binding"/>
    <property type="evidence" value="ECO:0007669"/>
    <property type="project" value="InterPro"/>
</dbReference>
<keyword evidence="3 6" id="KW-0479">Metal-binding</keyword>
<feature type="domain" description="Cytochrome c" evidence="8">
    <location>
        <begin position="25"/>
        <end position="109"/>
    </location>
</feature>
<proteinExistence type="predicted"/>